<keyword evidence="5 9" id="KW-0812">Transmembrane</keyword>
<evidence type="ECO:0000259" key="10">
    <source>
        <dbReference type="Pfam" id="PF04290"/>
    </source>
</evidence>
<reference evidence="11 12" key="1">
    <citation type="submission" date="2022-01" db="EMBL/GenBank/DDBJ databases">
        <title>Dethiosulfovibrio faecalis sp. nov., a novel proteolytic, non-sulfur-reducing bacterium isolated from a marine aquaculture solid waste bioreactor.</title>
        <authorList>
            <person name="Grabowski S."/>
            <person name="Apolinario E."/>
            <person name="Schneider N."/>
            <person name="Marshall C.W."/>
            <person name="Sowers K.R."/>
        </authorList>
    </citation>
    <scope>NUCLEOTIDE SEQUENCE [LARGE SCALE GENOMIC DNA]</scope>
    <source>
        <strain evidence="11 12">DSM 12537</strain>
    </source>
</reference>
<feature type="transmembrane region" description="Helical" evidence="9">
    <location>
        <begin position="87"/>
        <end position="111"/>
    </location>
</feature>
<proteinExistence type="inferred from homology"/>
<dbReference type="PANTHER" id="PTHR35011">
    <property type="entry name" value="2,3-DIKETO-L-GULONATE TRAP TRANSPORTER SMALL PERMEASE PROTEIN YIAM"/>
    <property type="match status" value="1"/>
</dbReference>
<evidence type="ECO:0000313" key="11">
    <source>
        <dbReference type="EMBL" id="MCF4142165.1"/>
    </source>
</evidence>
<accession>A0ABS9ELU0</accession>
<dbReference type="Pfam" id="PF04290">
    <property type="entry name" value="DctQ"/>
    <property type="match status" value="1"/>
</dbReference>
<keyword evidence="3" id="KW-1003">Cell membrane</keyword>
<sequence length="158" mass="17700">MMKRFTERLERILTASSIAVTAAMTLGVIALVFSRYVFGITYIWAEESISVLFMATTYLGAALGVRTDEHIRIDAITDRLSPSGRRVLSVVQIIVVIALQLVLLKVCINWIDKVGDTPTPGLRIPKKCIYFLFPINLVLVTVFEATRLVELLRSKSWA</sequence>
<comment type="subcellular location">
    <subcellularLocation>
        <location evidence="1">Cell inner membrane</location>
        <topology evidence="1">Multi-pass membrane protein</topology>
    </subcellularLocation>
</comment>
<keyword evidence="6 9" id="KW-1133">Transmembrane helix</keyword>
<evidence type="ECO:0000256" key="2">
    <source>
        <dbReference type="ARBA" id="ARBA00022448"/>
    </source>
</evidence>
<evidence type="ECO:0000256" key="6">
    <source>
        <dbReference type="ARBA" id="ARBA00022989"/>
    </source>
</evidence>
<keyword evidence="12" id="KW-1185">Reference proteome</keyword>
<comment type="caution">
    <text evidence="11">The sequence shown here is derived from an EMBL/GenBank/DDBJ whole genome shotgun (WGS) entry which is preliminary data.</text>
</comment>
<feature type="transmembrane region" description="Helical" evidence="9">
    <location>
        <begin position="131"/>
        <end position="149"/>
    </location>
</feature>
<evidence type="ECO:0000256" key="4">
    <source>
        <dbReference type="ARBA" id="ARBA00022519"/>
    </source>
</evidence>
<evidence type="ECO:0000256" key="9">
    <source>
        <dbReference type="SAM" id="Phobius"/>
    </source>
</evidence>
<evidence type="ECO:0000256" key="3">
    <source>
        <dbReference type="ARBA" id="ARBA00022475"/>
    </source>
</evidence>
<feature type="transmembrane region" description="Helical" evidence="9">
    <location>
        <begin position="49"/>
        <end position="66"/>
    </location>
</feature>
<dbReference type="InterPro" id="IPR007387">
    <property type="entry name" value="TRAP_DctQ"/>
</dbReference>
<feature type="domain" description="Tripartite ATP-independent periplasmic transporters DctQ component" evidence="10">
    <location>
        <begin position="24"/>
        <end position="153"/>
    </location>
</feature>
<evidence type="ECO:0000256" key="8">
    <source>
        <dbReference type="ARBA" id="ARBA00038436"/>
    </source>
</evidence>
<comment type="similarity">
    <text evidence="8">Belongs to the TRAP transporter small permease family.</text>
</comment>
<dbReference type="PANTHER" id="PTHR35011:SF2">
    <property type="entry name" value="2,3-DIKETO-L-GULONATE TRAP TRANSPORTER SMALL PERMEASE PROTEIN YIAM"/>
    <property type="match status" value="1"/>
</dbReference>
<evidence type="ECO:0000256" key="5">
    <source>
        <dbReference type="ARBA" id="ARBA00022692"/>
    </source>
</evidence>
<protein>
    <submittedName>
        <fullName evidence="11">TRAP transporter small permease</fullName>
    </submittedName>
</protein>
<dbReference type="Proteomes" id="UP001200430">
    <property type="component" value="Unassembled WGS sequence"/>
</dbReference>
<gene>
    <name evidence="11" type="ORF">L2W38_05000</name>
</gene>
<dbReference type="InterPro" id="IPR055348">
    <property type="entry name" value="DctQ"/>
</dbReference>
<dbReference type="EMBL" id="JAKGUD010000004">
    <property type="protein sequence ID" value="MCF4142165.1"/>
    <property type="molecule type" value="Genomic_DNA"/>
</dbReference>
<organism evidence="11 12">
    <name type="scientific">Dethiosulfovibrio marinus</name>
    <dbReference type="NCBI Taxonomy" id="133532"/>
    <lineage>
        <taxon>Bacteria</taxon>
        <taxon>Thermotogati</taxon>
        <taxon>Synergistota</taxon>
        <taxon>Synergistia</taxon>
        <taxon>Synergistales</taxon>
        <taxon>Dethiosulfovibrionaceae</taxon>
        <taxon>Dethiosulfovibrio</taxon>
    </lineage>
</organism>
<evidence type="ECO:0000256" key="1">
    <source>
        <dbReference type="ARBA" id="ARBA00004429"/>
    </source>
</evidence>
<keyword evidence="2" id="KW-0813">Transport</keyword>
<name>A0ABS9ELU0_9BACT</name>
<feature type="transmembrane region" description="Helical" evidence="9">
    <location>
        <begin position="12"/>
        <end position="37"/>
    </location>
</feature>
<evidence type="ECO:0000256" key="7">
    <source>
        <dbReference type="ARBA" id="ARBA00023136"/>
    </source>
</evidence>
<evidence type="ECO:0000313" key="12">
    <source>
        <dbReference type="Proteomes" id="UP001200430"/>
    </source>
</evidence>
<keyword evidence="7 9" id="KW-0472">Membrane</keyword>
<keyword evidence="4" id="KW-0997">Cell inner membrane</keyword>